<evidence type="ECO:0000256" key="1">
    <source>
        <dbReference type="SAM" id="MobiDB-lite"/>
    </source>
</evidence>
<comment type="caution">
    <text evidence="2">The sequence shown here is derived from an EMBL/GenBank/DDBJ whole genome shotgun (WGS) entry which is preliminary data.</text>
</comment>
<protein>
    <submittedName>
        <fullName evidence="2">Uncharacterized protein</fullName>
    </submittedName>
</protein>
<reference evidence="2" key="2">
    <citation type="submission" date="2021-09" db="EMBL/GenBank/DDBJ databases">
        <authorList>
            <person name="Jia N."/>
            <person name="Wang J."/>
            <person name="Shi W."/>
            <person name="Du L."/>
            <person name="Sun Y."/>
            <person name="Zhan W."/>
            <person name="Jiang J."/>
            <person name="Wang Q."/>
            <person name="Zhang B."/>
            <person name="Ji P."/>
            <person name="Sakyi L.B."/>
            <person name="Cui X."/>
            <person name="Yuan T."/>
            <person name="Jiang B."/>
            <person name="Yang W."/>
            <person name="Lam T.T.-Y."/>
            <person name="Chang Q."/>
            <person name="Ding S."/>
            <person name="Wang X."/>
            <person name="Zhu J."/>
            <person name="Ruan X."/>
            <person name="Zhao L."/>
            <person name="Wei J."/>
            <person name="Que T."/>
            <person name="Du C."/>
            <person name="Cheng J."/>
            <person name="Dai P."/>
            <person name="Han X."/>
            <person name="Huang E."/>
            <person name="Gao Y."/>
            <person name="Liu J."/>
            <person name="Shao H."/>
            <person name="Ye R."/>
            <person name="Li L."/>
            <person name="Wei W."/>
            <person name="Wang X."/>
            <person name="Wang C."/>
            <person name="Huo Q."/>
            <person name="Li W."/>
            <person name="Guo W."/>
            <person name="Chen H."/>
            <person name="Chen S."/>
            <person name="Zhou L."/>
            <person name="Zhou L."/>
            <person name="Ni X."/>
            <person name="Tian J."/>
            <person name="Zhou Y."/>
            <person name="Sheng Y."/>
            <person name="Liu T."/>
            <person name="Pan Y."/>
            <person name="Xia L."/>
            <person name="Li J."/>
            <person name="Zhao F."/>
            <person name="Cao W."/>
        </authorList>
    </citation>
    <scope>NUCLEOTIDE SEQUENCE</scope>
    <source>
        <strain evidence="2">Rmic-2018</strain>
        <tissue evidence="2">Larvae</tissue>
    </source>
</reference>
<sequence length="386" mass="41758">MAQMLGTAENNLSALRNISDSLEFPKEYGSATPQQATEALHIRDSPEISKKYGSDTPQQPTTRITEPAIFTKSELQAGTPKKFNSAKVAAPDAKRLRRALSHYHDPLSGISKGNTEDVPCRCPCHGCSNVQFGASSINSSSTAISSGTESCAKSLTNERSKRSSPDLLFTRSQLTWPGKHALPVVPDRRVRTCETLVVHNVRPRSKVTSQRNMPPVVRRTPRTPVTFGRFHASGDEPDYRRSVGARRRLPNIGARSDISASSPPQASSFSARSPTPRSGYGIAGRSGQSRCPRSSTRGRSPSGRACPRARVAQRAAQVARFNRGVQTMDSALNVAALDAESNGSDDWYSSFSFSRSDCSNLPLSVTTLHTGRTGMSRESYGSSARS</sequence>
<evidence type="ECO:0000313" key="3">
    <source>
        <dbReference type="Proteomes" id="UP000821866"/>
    </source>
</evidence>
<feature type="compositionally biased region" description="Basic and acidic residues" evidence="1">
    <location>
        <begin position="232"/>
        <end position="241"/>
    </location>
</feature>
<name>A0A9J6DIU6_RHIMP</name>
<reference evidence="2" key="1">
    <citation type="journal article" date="2020" name="Cell">
        <title>Large-Scale Comparative Analyses of Tick Genomes Elucidate Their Genetic Diversity and Vector Capacities.</title>
        <authorList>
            <consortium name="Tick Genome and Microbiome Consortium (TIGMIC)"/>
            <person name="Jia N."/>
            <person name="Wang J."/>
            <person name="Shi W."/>
            <person name="Du L."/>
            <person name="Sun Y."/>
            <person name="Zhan W."/>
            <person name="Jiang J.F."/>
            <person name="Wang Q."/>
            <person name="Zhang B."/>
            <person name="Ji P."/>
            <person name="Bell-Sakyi L."/>
            <person name="Cui X.M."/>
            <person name="Yuan T.T."/>
            <person name="Jiang B.G."/>
            <person name="Yang W.F."/>
            <person name="Lam T.T."/>
            <person name="Chang Q.C."/>
            <person name="Ding S.J."/>
            <person name="Wang X.J."/>
            <person name="Zhu J.G."/>
            <person name="Ruan X.D."/>
            <person name="Zhao L."/>
            <person name="Wei J.T."/>
            <person name="Ye R.Z."/>
            <person name="Que T.C."/>
            <person name="Du C.H."/>
            <person name="Zhou Y.H."/>
            <person name="Cheng J.X."/>
            <person name="Dai P.F."/>
            <person name="Guo W.B."/>
            <person name="Han X.H."/>
            <person name="Huang E.J."/>
            <person name="Li L.F."/>
            <person name="Wei W."/>
            <person name="Gao Y.C."/>
            <person name="Liu J.Z."/>
            <person name="Shao H.Z."/>
            <person name="Wang X."/>
            <person name="Wang C.C."/>
            <person name="Yang T.C."/>
            <person name="Huo Q.B."/>
            <person name="Li W."/>
            <person name="Chen H.Y."/>
            <person name="Chen S.E."/>
            <person name="Zhou L.G."/>
            <person name="Ni X.B."/>
            <person name="Tian J.H."/>
            <person name="Sheng Y."/>
            <person name="Liu T."/>
            <person name="Pan Y.S."/>
            <person name="Xia L.Y."/>
            <person name="Li J."/>
            <person name="Zhao F."/>
            <person name="Cao W.C."/>
        </authorList>
    </citation>
    <scope>NUCLEOTIDE SEQUENCE</scope>
    <source>
        <strain evidence="2">Rmic-2018</strain>
    </source>
</reference>
<accession>A0A9J6DIU6</accession>
<organism evidence="2 3">
    <name type="scientific">Rhipicephalus microplus</name>
    <name type="common">Cattle tick</name>
    <name type="synonym">Boophilus microplus</name>
    <dbReference type="NCBI Taxonomy" id="6941"/>
    <lineage>
        <taxon>Eukaryota</taxon>
        <taxon>Metazoa</taxon>
        <taxon>Ecdysozoa</taxon>
        <taxon>Arthropoda</taxon>
        <taxon>Chelicerata</taxon>
        <taxon>Arachnida</taxon>
        <taxon>Acari</taxon>
        <taxon>Parasitiformes</taxon>
        <taxon>Ixodida</taxon>
        <taxon>Ixodoidea</taxon>
        <taxon>Ixodidae</taxon>
        <taxon>Rhipicephalinae</taxon>
        <taxon>Rhipicephalus</taxon>
        <taxon>Boophilus</taxon>
    </lineage>
</organism>
<feature type="compositionally biased region" description="Low complexity" evidence="1">
    <location>
        <begin position="256"/>
        <end position="274"/>
    </location>
</feature>
<proteinExistence type="predicted"/>
<dbReference type="EMBL" id="JABSTU010000009">
    <property type="protein sequence ID" value="KAH8021822.1"/>
    <property type="molecule type" value="Genomic_DNA"/>
</dbReference>
<feature type="compositionally biased region" description="Low complexity" evidence="1">
    <location>
        <begin position="289"/>
        <end position="308"/>
    </location>
</feature>
<gene>
    <name evidence="2" type="ORF">HPB51_018314</name>
</gene>
<dbReference type="Proteomes" id="UP000821866">
    <property type="component" value="Chromosome 7"/>
</dbReference>
<dbReference type="AlphaFoldDB" id="A0A9J6DIU6"/>
<feature type="compositionally biased region" description="Low complexity" evidence="1">
    <location>
        <begin position="214"/>
        <end position="226"/>
    </location>
</feature>
<keyword evidence="3" id="KW-1185">Reference proteome</keyword>
<evidence type="ECO:0000313" key="2">
    <source>
        <dbReference type="EMBL" id="KAH8021822.1"/>
    </source>
</evidence>
<feature type="region of interest" description="Disordered" evidence="1">
    <location>
        <begin position="204"/>
        <end position="308"/>
    </location>
</feature>